<evidence type="ECO:0000256" key="1">
    <source>
        <dbReference type="ARBA" id="ARBA00007673"/>
    </source>
</evidence>
<comment type="caution">
    <text evidence="3">The sequence shown here is derived from an EMBL/GenBank/DDBJ whole genome shotgun (WGS) entry which is preliminary data.</text>
</comment>
<name>A0A2M8S037_9PAST</name>
<evidence type="ECO:0000313" key="3">
    <source>
        <dbReference type="EMBL" id="PJG84507.1"/>
    </source>
</evidence>
<dbReference type="PANTHER" id="PTHR43709:SF3">
    <property type="entry name" value="ISOMERASE YBHH-RELATED"/>
    <property type="match status" value="1"/>
</dbReference>
<keyword evidence="2" id="KW-0413">Isomerase</keyword>
<accession>A0A2M8S037</accession>
<dbReference type="GO" id="GO:0016853">
    <property type="term" value="F:isomerase activity"/>
    <property type="evidence" value="ECO:0007669"/>
    <property type="project" value="UniProtKB-KW"/>
</dbReference>
<dbReference type="Pfam" id="PF04303">
    <property type="entry name" value="PrpF"/>
    <property type="match status" value="1"/>
</dbReference>
<gene>
    <name evidence="3" type="ORF">CVP05_10830</name>
</gene>
<dbReference type="RefSeq" id="WP_100289585.1">
    <property type="nucleotide sequence ID" value="NZ_PHHA01000028.1"/>
</dbReference>
<dbReference type="AlphaFoldDB" id="A0A2M8S037"/>
<dbReference type="Gene3D" id="3.10.310.10">
    <property type="entry name" value="Diaminopimelate Epimerase, Chain A, domain 1"/>
    <property type="match status" value="2"/>
</dbReference>
<keyword evidence="4" id="KW-1185">Reference proteome</keyword>
<dbReference type="InterPro" id="IPR047687">
    <property type="entry name" value="OMA_tautomer-like"/>
</dbReference>
<dbReference type="EMBL" id="PHHA01000028">
    <property type="protein sequence ID" value="PJG84507.1"/>
    <property type="molecule type" value="Genomic_DNA"/>
</dbReference>
<reference evidence="3 4" key="1">
    <citation type="submission" date="2017-11" db="EMBL/GenBank/DDBJ databases">
        <title>Reclassification of Bisgaard taxon 7 as Conservatibacter flavescens gen. nov., sp. nov.</title>
        <authorList>
            <person name="Christensen H."/>
        </authorList>
    </citation>
    <scope>NUCLEOTIDE SEQUENCE [LARGE SCALE GENOMIC DNA]</scope>
    <source>
        <strain evidence="3 4">7_4</strain>
    </source>
</reference>
<evidence type="ECO:0000313" key="4">
    <source>
        <dbReference type="Proteomes" id="UP000229329"/>
    </source>
</evidence>
<comment type="similarity">
    <text evidence="1">Belongs to the PrpF family.</text>
</comment>
<dbReference type="SUPFAM" id="SSF54506">
    <property type="entry name" value="Diaminopimelate epimerase-like"/>
    <property type="match status" value="2"/>
</dbReference>
<dbReference type="NCBIfam" id="NF033377">
    <property type="entry name" value="OMA_tautomer"/>
    <property type="match status" value="1"/>
</dbReference>
<dbReference type="InterPro" id="IPR007400">
    <property type="entry name" value="PrpF-like"/>
</dbReference>
<dbReference type="PANTHER" id="PTHR43709">
    <property type="entry name" value="ACONITATE ISOMERASE-RELATED"/>
    <property type="match status" value="1"/>
</dbReference>
<evidence type="ECO:0000256" key="2">
    <source>
        <dbReference type="ARBA" id="ARBA00023235"/>
    </source>
</evidence>
<proteinExistence type="inferred from homology"/>
<protein>
    <submittedName>
        <fullName evidence="3">4-oxalomesaconate tautomerase</fullName>
    </submittedName>
</protein>
<organism evidence="3 4">
    <name type="scientific">Conservatibacter flavescens</name>
    <dbReference type="NCBI Taxonomy" id="28161"/>
    <lineage>
        <taxon>Bacteria</taxon>
        <taxon>Pseudomonadati</taxon>
        <taxon>Pseudomonadota</taxon>
        <taxon>Gammaproteobacteria</taxon>
        <taxon>Pasteurellales</taxon>
        <taxon>Pasteurellaceae</taxon>
        <taxon>Conservatibacter</taxon>
    </lineage>
</organism>
<dbReference type="Proteomes" id="UP000229329">
    <property type="component" value="Unassembled WGS sequence"/>
</dbReference>
<dbReference type="OrthoDB" id="9779763at2"/>
<sequence>MSSQIPIPCMLMRGGTSKGPFFTFQDLPEDIETRDKVLLALMGSPDKRQIDGIGGATPLTSKAGIVRKSHKPGIELEFLFVQLQPDSTSVNTNVNCGNMLAAVVPFALERGLITAQHPTTTARVLTLNTGVIADITVQTPNGEIHYDGDTKIDGVPHSHAPIQIRFLDTEGSTCGQLFPTGNTYDEFDIPKIGKLNVTCIDNGMPMVLISAQDLNRTAYESVSQLNQDHELKEILENLRLQAGYKMQLGDVSDKSYPKMCLLNQPIQNGHIHTRCFIPHICHEAIGVLAAVTIATACAMKGTVAYDLSRFEPDRPFSVEHPSGEFSVSLTCDQQGKVTHAALLRTARLLMRGDVMIAKSIWSKGE</sequence>